<gene>
    <name evidence="1" type="ORF">THTE_3940</name>
</gene>
<protein>
    <submittedName>
        <fullName evidence="1">Uncharacterized protein</fullName>
    </submittedName>
</protein>
<name>A0A286RKQ0_9BACT</name>
<dbReference type="EMBL" id="CP018477">
    <property type="protein sequence ID" value="ASV76541.1"/>
    <property type="molecule type" value="Genomic_DNA"/>
</dbReference>
<dbReference type="KEGG" id="ttf:THTE_3940"/>
<dbReference type="Proteomes" id="UP000215086">
    <property type="component" value="Chromosome"/>
</dbReference>
<evidence type="ECO:0000313" key="2">
    <source>
        <dbReference type="Proteomes" id="UP000215086"/>
    </source>
</evidence>
<organism evidence="1 2">
    <name type="scientific">Thermogutta terrifontis</name>
    <dbReference type="NCBI Taxonomy" id="1331910"/>
    <lineage>
        <taxon>Bacteria</taxon>
        <taxon>Pseudomonadati</taxon>
        <taxon>Planctomycetota</taxon>
        <taxon>Planctomycetia</taxon>
        <taxon>Pirellulales</taxon>
        <taxon>Thermoguttaceae</taxon>
        <taxon>Thermogutta</taxon>
    </lineage>
</organism>
<keyword evidence="2" id="KW-1185">Reference proteome</keyword>
<dbReference type="AlphaFoldDB" id="A0A286RKQ0"/>
<sequence>MALRLFIASGKLAMCQAASLLDIANSVDCNEASMKTTVRYSTVSFFQKGQTYVAENSPT</sequence>
<evidence type="ECO:0000313" key="1">
    <source>
        <dbReference type="EMBL" id="ASV76541.1"/>
    </source>
</evidence>
<accession>A0A286RKQ0</accession>
<proteinExistence type="predicted"/>
<reference evidence="1 2" key="1">
    <citation type="journal article" name="Front. Microbiol.">
        <title>Sugar Metabolism of the First Thermophilic Planctomycete Thermogutta terrifontis: Comparative Genomic and Transcriptomic Approaches.</title>
        <authorList>
            <person name="Elcheninov A.G."/>
            <person name="Menzel P."/>
            <person name="Gudbergsdottir S.R."/>
            <person name="Slesarev A.I."/>
            <person name="Kadnikov V.V."/>
            <person name="Krogh A."/>
            <person name="Bonch-Osmolovskaya E.A."/>
            <person name="Peng X."/>
            <person name="Kublanov I.V."/>
        </authorList>
    </citation>
    <scope>NUCLEOTIDE SEQUENCE [LARGE SCALE GENOMIC DNA]</scope>
    <source>
        <strain evidence="1 2">R1</strain>
    </source>
</reference>